<evidence type="ECO:0000256" key="1">
    <source>
        <dbReference type="SAM" id="MobiDB-lite"/>
    </source>
</evidence>
<name>A0A4U1EKK6_MONMO</name>
<dbReference type="Proteomes" id="UP000308365">
    <property type="component" value="Unassembled WGS sequence"/>
</dbReference>
<dbReference type="GO" id="GO:0015629">
    <property type="term" value="C:actin cytoskeleton"/>
    <property type="evidence" value="ECO:0007669"/>
    <property type="project" value="TreeGrafter"/>
</dbReference>
<feature type="domain" description="Putative adherens-junction anchoring" evidence="2">
    <location>
        <begin position="101"/>
        <end position="222"/>
    </location>
</feature>
<proteinExistence type="predicted"/>
<evidence type="ECO:0000313" key="3">
    <source>
        <dbReference type="EMBL" id="TKC36894.1"/>
    </source>
</evidence>
<dbReference type="GO" id="GO:0005886">
    <property type="term" value="C:plasma membrane"/>
    <property type="evidence" value="ECO:0007669"/>
    <property type="project" value="TreeGrafter"/>
</dbReference>
<feature type="non-terminal residue" evidence="3">
    <location>
        <position position="276"/>
    </location>
</feature>
<comment type="caution">
    <text evidence="3">The sequence shown here is derived from an EMBL/GenBank/DDBJ whole genome shotgun (WGS) entry which is preliminary data.</text>
</comment>
<dbReference type="AlphaFoldDB" id="A0A4U1EKK6"/>
<dbReference type="GO" id="GO:0051015">
    <property type="term" value="F:actin filament binding"/>
    <property type="evidence" value="ECO:0007669"/>
    <property type="project" value="TreeGrafter"/>
</dbReference>
<dbReference type="GO" id="GO:0051017">
    <property type="term" value="P:actin filament bundle assembly"/>
    <property type="evidence" value="ECO:0007669"/>
    <property type="project" value="TreeGrafter"/>
</dbReference>
<dbReference type="PANTHER" id="PTHR24213">
    <property type="entry name" value="ACTIN-BINDING LIM PROTEIN"/>
    <property type="match status" value="1"/>
</dbReference>
<dbReference type="Pfam" id="PF16182">
    <property type="entry name" value="AbLIM_anchor"/>
    <property type="match status" value="1"/>
</dbReference>
<reference evidence="4" key="1">
    <citation type="journal article" date="2019" name="IScience">
        <title>Narwhal Genome Reveals Long-Term Low Genetic Diversity despite Current Large Abundance Size.</title>
        <authorList>
            <person name="Westbury M.V."/>
            <person name="Petersen B."/>
            <person name="Garde E."/>
            <person name="Heide-Jorgensen M.P."/>
            <person name="Lorenzen E.D."/>
        </authorList>
    </citation>
    <scope>NUCLEOTIDE SEQUENCE [LARGE SCALE GENOMIC DNA]</scope>
</reference>
<feature type="non-terminal residue" evidence="3">
    <location>
        <position position="1"/>
    </location>
</feature>
<dbReference type="InterPro" id="IPR051618">
    <property type="entry name" value="Actin-binding_LIM"/>
</dbReference>
<evidence type="ECO:0000259" key="2">
    <source>
        <dbReference type="Pfam" id="PF16182"/>
    </source>
</evidence>
<protein>
    <recommendedName>
        <fullName evidence="2">Putative adherens-junction anchoring domain-containing protein</fullName>
    </recommendedName>
</protein>
<feature type="region of interest" description="Disordered" evidence="1">
    <location>
        <begin position="1"/>
        <end position="20"/>
    </location>
</feature>
<dbReference type="InterPro" id="IPR032402">
    <property type="entry name" value="AbLIM_anchor"/>
</dbReference>
<dbReference type="GO" id="GO:0030032">
    <property type="term" value="P:lamellipodium assembly"/>
    <property type="evidence" value="ECO:0007669"/>
    <property type="project" value="TreeGrafter"/>
</dbReference>
<sequence>WKYRASTQTSTQINGQSHAGHKDLAAIPQDKAILDMGWPNLTIYKPHFTFPHGTHGAAQKPGAHCHSNLHPPTISITLEVWAERWFPGTNSQILAPRTSLYHFHHPKTTCPDSNIYKKLLIYKQREFMGGRPQSKAFIEEPSLSHPSSLYPSLLTPTRWPRSKLTTGLPPMTLHWRQMKRRKRRAMVTPEKKWHSRKHQREKLSKVMSKLGKMVLKEEMEKITLSLLYFSDFSPWGVRMEAHTLLICPYEMLVATSKGQTKLPPGLTGICQPRTSQ</sequence>
<organism evidence="3 4">
    <name type="scientific">Monodon monoceros</name>
    <name type="common">Narwhal</name>
    <name type="synonym">Ceratodon monodon</name>
    <dbReference type="NCBI Taxonomy" id="40151"/>
    <lineage>
        <taxon>Eukaryota</taxon>
        <taxon>Metazoa</taxon>
        <taxon>Chordata</taxon>
        <taxon>Craniata</taxon>
        <taxon>Vertebrata</taxon>
        <taxon>Euteleostomi</taxon>
        <taxon>Mammalia</taxon>
        <taxon>Eutheria</taxon>
        <taxon>Laurasiatheria</taxon>
        <taxon>Artiodactyla</taxon>
        <taxon>Whippomorpha</taxon>
        <taxon>Cetacea</taxon>
        <taxon>Odontoceti</taxon>
        <taxon>Monodontidae</taxon>
        <taxon>Monodon</taxon>
    </lineage>
</organism>
<feature type="compositionally biased region" description="Polar residues" evidence="1">
    <location>
        <begin position="1"/>
        <end position="17"/>
    </location>
</feature>
<dbReference type="PANTHER" id="PTHR24213:SF17">
    <property type="entry name" value="DEMATIN"/>
    <property type="match status" value="1"/>
</dbReference>
<accession>A0A4U1EKK6</accession>
<dbReference type="EMBL" id="RWIC01001226">
    <property type="protein sequence ID" value="TKC36894.1"/>
    <property type="molecule type" value="Genomic_DNA"/>
</dbReference>
<gene>
    <name evidence="3" type="ORF">EI555_006524</name>
</gene>
<evidence type="ECO:0000313" key="4">
    <source>
        <dbReference type="Proteomes" id="UP000308365"/>
    </source>
</evidence>